<dbReference type="RefSeq" id="XP_007294289.1">
    <property type="nucleotide sequence ID" value="XM_007294227.1"/>
</dbReference>
<feature type="region of interest" description="Disordered" evidence="1">
    <location>
        <begin position="350"/>
        <end position="499"/>
    </location>
</feature>
<feature type="region of interest" description="Disordered" evidence="1">
    <location>
        <begin position="673"/>
        <end position="693"/>
    </location>
</feature>
<feature type="compositionally biased region" description="Basic and acidic residues" evidence="1">
    <location>
        <begin position="545"/>
        <end position="556"/>
    </location>
</feature>
<feature type="compositionally biased region" description="Polar residues" evidence="1">
    <location>
        <begin position="395"/>
        <end position="416"/>
    </location>
</feature>
<feature type="region of interest" description="Disordered" evidence="1">
    <location>
        <begin position="160"/>
        <end position="208"/>
    </location>
</feature>
<feature type="region of interest" description="Disordered" evidence="1">
    <location>
        <begin position="883"/>
        <end position="974"/>
    </location>
</feature>
<feature type="region of interest" description="Disordered" evidence="1">
    <location>
        <begin position="1008"/>
        <end position="1089"/>
    </location>
</feature>
<feature type="region of interest" description="Disordered" evidence="1">
    <location>
        <begin position="1295"/>
        <end position="1328"/>
    </location>
</feature>
<dbReference type="OMA" id="PWRHREG"/>
<feature type="compositionally biased region" description="Polar residues" evidence="1">
    <location>
        <begin position="191"/>
        <end position="207"/>
    </location>
</feature>
<dbReference type="HOGENOM" id="CLU_266795_0_0_1"/>
<feature type="compositionally biased region" description="Polar residues" evidence="1">
    <location>
        <begin position="959"/>
        <end position="973"/>
    </location>
</feature>
<feature type="compositionally biased region" description="Basic and acidic residues" evidence="1">
    <location>
        <begin position="1295"/>
        <end position="1311"/>
    </location>
</feature>
<dbReference type="GeneID" id="18762335"/>
<keyword evidence="3" id="KW-1185">Reference proteome</keyword>
<feature type="compositionally biased region" description="Basic residues" evidence="1">
    <location>
        <begin position="1318"/>
        <end position="1328"/>
    </location>
</feature>
<feature type="compositionally biased region" description="Polar residues" evidence="1">
    <location>
        <begin position="302"/>
        <end position="312"/>
    </location>
</feature>
<dbReference type="STRING" id="1072389.K1XRH2"/>
<feature type="compositionally biased region" description="Basic and acidic residues" evidence="1">
    <location>
        <begin position="429"/>
        <end position="440"/>
    </location>
</feature>
<feature type="compositionally biased region" description="Polar residues" evidence="1">
    <location>
        <begin position="557"/>
        <end position="582"/>
    </location>
</feature>
<feature type="region of interest" description="Disordered" evidence="1">
    <location>
        <begin position="268"/>
        <end position="316"/>
    </location>
</feature>
<accession>K1XRH2</accession>
<dbReference type="eggNOG" id="ENOG502RAEY">
    <property type="taxonomic scope" value="Eukaryota"/>
</dbReference>
<feature type="compositionally biased region" description="Acidic residues" evidence="1">
    <location>
        <begin position="161"/>
        <end position="170"/>
    </location>
</feature>
<evidence type="ECO:0000313" key="3">
    <source>
        <dbReference type="Proteomes" id="UP000006753"/>
    </source>
</evidence>
<proteinExistence type="predicted"/>
<evidence type="ECO:0000313" key="2">
    <source>
        <dbReference type="EMBL" id="EKD15184.1"/>
    </source>
</evidence>
<gene>
    <name evidence="2" type="ORF">MBM_06400</name>
</gene>
<evidence type="ECO:0000256" key="1">
    <source>
        <dbReference type="SAM" id="MobiDB-lite"/>
    </source>
</evidence>
<dbReference type="InParanoid" id="K1XRH2"/>
<dbReference type="Proteomes" id="UP000006753">
    <property type="component" value="Unassembled WGS sequence"/>
</dbReference>
<feature type="compositionally biased region" description="Polar residues" evidence="1">
    <location>
        <begin position="489"/>
        <end position="499"/>
    </location>
</feature>
<reference evidence="2 3" key="1">
    <citation type="journal article" date="2012" name="BMC Genomics">
        <title>Sequencing the genome of Marssonina brunnea reveals fungus-poplar co-evolution.</title>
        <authorList>
            <person name="Zhu S."/>
            <person name="Cao Y.-Z."/>
            <person name="Jiang C."/>
            <person name="Tan B.-Y."/>
            <person name="Wang Z."/>
            <person name="Feng S."/>
            <person name="Zhang L."/>
            <person name="Su X.-H."/>
            <person name="Brejova B."/>
            <person name="Vinar T."/>
            <person name="Xu M."/>
            <person name="Wang M.-X."/>
            <person name="Zhang S.-G."/>
            <person name="Huang M.-R."/>
            <person name="Wu R."/>
            <person name="Zhou Y."/>
        </authorList>
    </citation>
    <scope>NUCLEOTIDE SEQUENCE [LARGE SCALE GENOMIC DNA]</scope>
    <source>
        <strain evidence="2 3">MB_m1</strain>
    </source>
</reference>
<organism evidence="2 3">
    <name type="scientific">Marssonina brunnea f. sp. multigermtubi (strain MB_m1)</name>
    <name type="common">Marssonina leaf spot fungus</name>
    <dbReference type="NCBI Taxonomy" id="1072389"/>
    <lineage>
        <taxon>Eukaryota</taxon>
        <taxon>Fungi</taxon>
        <taxon>Dikarya</taxon>
        <taxon>Ascomycota</taxon>
        <taxon>Pezizomycotina</taxon>
        <taxon>Leotiomycetes</taxon>
        <taxon>Helotiales</taxon>
        <taxon>Drepanopezizaceae</taxon>
        <taxon>Drepanopeziza</taxon>
    </lineage>
</organism>
<feature type="region of interest" description="Disordered" evidence="1">
    <location>
        <begin position="768"/>
        <end position="830"/>
    </location>
</feature>
<sequence length="1328" mass="145684">MKQCQSSYDSAEVEEEPYYCSPVCAPDDILCSGSDAEDTPDEVHKKHLRYEAAAQRVATGHLPAILSARLKGPFSKEGGWINPWRYRPKKKQDDAWWQPGSEDMLFTRANVMKRAAAHGLGYLTPADALRWCKDTAKAEADAIIETNIASGALVRSVERDEFNDDEEGEENLPAIDNRHQVSTKHRPKSSGPASSATHDLSMLNNFGKTPHTDEVLEANTKLMKRAADSQWLKGSYVSKRARWEGAAVDSPTPLPDVLDRNRRRRQLPTKVPGLGGVGAHCPSRFSAGSPGIPQGARKPQLPTHQTPQQATGSKVRADHEPVAIFGLANRSSQLGQLDFDSQEDDIDELQSISQENDHRTTSRGSSIKARKTSRNLGDRSFSDLEPDDLIAITPGTKQSHRMQSNTLQRSHTSSSRPYELPTLPRRKPRPDLNRSSHEEEGSFVTEVAPSSRNLEKFQFRRRTRYTQQPKSEATTRDSIKIEDDESVASGESTQQAHEAQNILSKPMELPEIPYTHPVLPVQHPLGLAEVPPILGKSDSQTTPPRSDKSLSWDKNHNGQAPSLSQAAESSHPQSPPKSNASAIDTPVPKPKRAGPPRSPSVQNDNLTTPLQDHTIAMDFVLGLPDIPPASPWKMPGFDDFNLSQRFRMSLQGSPKPTPQKRPERAQKLLGINGLAKSPPPIRHIPRNPPEESPRLQAITKLAESSQNMYDFSTQSYNTTPPGSLPAAGQTPTCPLIGLDTRETENTTGIEDVSTDEMARIQIELSQICSSSSHGGGPHSSPRQASQDCPHEYSVVVEQPSRPQSDIIQGSTPTGRAGSQSKEQSSVEINTAGPVLETTKIVTAGYAMSSVESDGEKFHSSSVLVPLAGEDTITPPELASKADVEIPELSDHIQVESDAAALPDESPDRDADGQERNEPSADFVQPEPDVNEHQTRQFAVDMEPELDVNGGAGQPISGASPRSESSWEGCSPQSPWAAEGLKALSMNSVEQPDQDMTFQAHEGYSQEASVARSVATSDRETLASGWEHIQRPRTPRRDSTVSSQSDNSKAWEITERPQTPDDSGITPFETFASPARSPERSTADPGNNDLMNTQTIVEAALKNPWTSVTKNTSVAKAKKRVSFGVLEEEEDPTEHEQTRFAVRFSPPPQAAHDQHDEEDIFHDGTVITNTFRKHFVAVTRPGVFKRILPEHKASQPTSSPGPEAQAEAFLAADHNLSEGRSWSITSKRVSSHYLETRGDSNSNIWNECEKDDPMLMNPFAMTPKVRSTNSASSFNMDDVLGAAADFLGDWSVDSELKKAKEPQEEARREPRMRGSTGTGHRRRKLFGLV</sequence>
<name>K1XRH2_MARBU</name>
<feature type="region of interest" description="Disordered" evidence="1">
    <location>
        <begin position="530"/>
        <end position="607"/>
    </location>
</feature>
<feature type="compositionally biased region" description="Polar residues" evidence="1">
    <location>
        <begin position="800"/>
        <end position="828"/>
    </location>
</feature>
<dbReference type="KEGG" id="mbe:MBM_06400"/>
<feature type="compositionally biased region" description="Basic and acidic residues" evidence="1">
    <location>
        <begin position="883"/>
        <end position="894"/>
    </location>
</feature>
<dbReference type="EMBL" id="JH921442">
    <property type="protein sequence ID" value="EKD15184.1"/>
    <property type="molecule type" value="Genomic_DNA"/>
</dbReference>
<dbReference type="OrthoDB" id="5419922at2759"/>
<protein>
    <submittedName>
        <fullName evidence="2">Protamine P1</fullName>
    </submittedName>
</protein>
<feature type="compositionally biased region" description="Basic and acidic residues" evidence="1">
    <location>
        <begin position="905"/>
        <end position="918"/>
    </location>
</feature>